<sequence length="142" mass="15894">MEELKMLEFKDFQTYVGDQYRDLFSVYILAEKAQDLATKNAMLEAALATNKLKGRETTWIVPAFYIVKAIYNGTPPGSPARRFVTDLCTSRSIGDISKHVEHLPRDFVQNLGESINKARPGSLGNIAVQKGIAAYQEKPKEV</sequence>
<comment type="caution">
    <text evidence="1">The sequence shown here is derived from an EMBL/GenBank/DDBJ whole genome shotgun (WGS) entry which is preliminary data.</text>
</comment>
<organism evidence="1 2">
    <name type="scientific">Alternaria atra</name>
    <dbReference type="NCBI Taxonomy" id="119953"/>
    <lineage>
        <taxon>Eukaryota</taxon>
        <taxon>Fungi</taxon>
        <taxon>Dikarya</taxon>
        <taxon>Ascomycota</taxon>
        <taxon>Pezizomycotina</taxon>
        <taxon>Dothideomycetes</taxon>
        <taxon>Pleosporomycetidae</taxon>
        <taxon>Pleosporales</taxon>
        <taxon>Pleosporineae</taxon>
        <taxon>Pleosporaceae</taxon>
        <taxon>Alternaria</taxon>
        <taxon>Alternaria sect. Ulocladioides</taxon>
    </lineage>
</organism>
<dbReference type="RefSeq" id="XP_043165347.1">
    <property type="nucleotide sequence ID" value="XM_043309412.1"/>
</dbReference>
<protein>
    <submittedName>
        <fullName evidence="1">Uncharacterized protein</fullName>
    </submittedName>
</protein>
<reference evidence="1" key="1">
    <citation type="submission" date="2021-05" db="EMBL/GenBank/DDBJ databases">
        <authorList>
            <person name="Stam R."/>
        </authorList>
    </citation>
    <scope>NUCLEOTIDE SEQUENCE</scope>
    <source>
        <strain evidence="1">CS162</strain>
    </source>
</reference>
<dbReference type="EMBL" id="CAJRGZ010000015">
    <property type="protein sequence ID" value="CAG5146041.1"/>
    <property type="molecule type" value="Genomic_DNA"/>
</dbReference>
<dbReference type="OrthoDB" id="1022638at2759"/>
<evidence type="ECO:0000313" key="1">
    <source>
        <dbReference type="EMBL" id="CAG5146041.1"/>
    </source>
</evidence>
<dbReference type="Proteomes" id="UP000676310">
    <property type="component" value="Unassembled WGS sequence"/>
</dbReference>
<gene>
    <name evidence="1" type="ORF">ALTATR162_LOCUS1814</name>
</gene>
<name>A0A8J2I011_9PLEO</name>
<evidence type="ECO:0000313" key="2">
    <source>
        <dbReference type="Proteomes" id="UP000676310"/>
    </source>
</evidence>
<accession>A0A8J2I011</accession>
<dbReference type="GeneID" id="67013190"/>
<proteinExistence type="predicted"/>
<dbReference type="AlphaFoldDB" id="A0A8J2I011"/>
<keyword evidence="2" id="KW-1185">Reference proteome</keyword>